<name>A0AAV2RSB6_MEGNR</name>
<dbReference type="InterPro" id="IPR036282">
    <property type="entry name" value="Glutathione-S-Trfase_C_sf"/>
</dbReference>
<sequence length="301" mass="34933">MSFLGKTPLEYASRGLSWLWKKNKYVTVGVVTVVATFQSYNYVKKLQMRQKWNEAGWDVVVLHIFPRGRFCPNLSPFVLKLETYLRMAEIPHQVDFLDPIGPKGKCPWITLNGEEISDSQLIIERLGEKYNKNFSINLTPEQLAVARAFQIMNDEHLYWGLIVWRYVIDAGHAFVQCFEVPFIFNVFLPFLLRKYKSMALTQGIALHGNDEIEHIIEEDLEAISVYLGDKPFLMGSEPCEVDCAIFGMMAQIVWNSPGSPYLRMIEVQYPNLNSYCQRMKERFWPDWNQCLNPPRSNSIEG</sequence>
<feature type="domain" description="Thioredoxin-like fold" evidence="3">
    <location>
        <begin position="76"/>
        <end position="168"/>
    </location>
</feature>
<evidence type="ECO:0000256" key="1">
    <source>
        <dbReference type="ARBA" id="ARBA00006475"/>
    </source>
</evidence>
<feature type="domain" description="Metaxin glutathione S-transferase" evidence="2">
    <location>
        <begin position="217"/>
        <end position="279"/>
    </location>
</feature>
<organism evidence="4 5">
    <name type="scientific">Meganyctiphanes norvegica</name>
    <name type="common">Northern krill</name>
    <name type="synonym">Thysanopoda norvegica</name>
    <dbReference type="NCBI Taxonomy" id="48144"/>
    <lineage>
        <taxon>Eukaryota</taxon>
        <taxon>Metazoa</taxon>
        <taxon>Ecdysozoa</taxon>
        <taxon>Arthropoda</taxon>
        <taxon>Crustacea</taxon>
        <taxon>Multicrustacea</taxon>
        <taxon>Malacostraca</taxon>
        <taxon>Eumalacostraca</taxon>
        <taxon>Eucarida</taxon>
        <taxon>Euphausiacea</taxon>
        <taxon>Euphausiidae</taxon>
        <taxon>Meganyctiphanes</taxon>
    </lineage>
</organism>
<gene>
    <name evidence="4" type="ORF">MNOR_LOCUS27551</name>
</gene>
<dbReference type="InterPro" id="IPR012336">
    <property type="entry name" value="Thioredoxin-like_fold"/>
</dbReference>
<dbReference type="EMBL" id="CAXKWB010029174">
    <property type="protein sequence ID" value="CAL4135278.1"/>
    <property type="molecule type" value="Genomic_DNA"/>
</dbReference>
<evidence type="ECO:0000259" key="3">
    <source>
        <dbReference type="Pfam" id="PF17172"/>
    </source>
</evidence>
<dbReference type="PANTHER" id="PTHR12289">
    <property type="entry name" value="METAXIN RELATED"/>
    <property type="match status" value="1"/>
</dbReference>
<dbReference type="SFLD" id="SFLDS00019">
    <property type="entry name" value="Glutathione_Transferase_(cytos"/>
    <property type="match status" value="1"/>
</dbReference>
<dbReference type="InterPro" id="IPR050931">
    <property type="entry name" value="Mito_Protein_Transport_Metaxin"/>
</dbReference>
<dbReference type="Proteomes" id="UP001497623">
    <property type="component" value="Unassembled WGS sequence"/>
</dbReference>
<dbReference type="SUPFAM" id="SSF52833">
    <property type="entry name" value="Thioredoxin-like"/>
    <property type="match status" value="1"/>
</dbReference>
<accession>A0AAV2RSB6</accession>
<dbReference type="SFLD" id="SFLDG01200">
    <property type="entry name" value="SUF1.1"/>
    <property type="match status" value="1"/>
</dbReference>
<dbReference type="PANTHER" id="PTHR12289:SF41">
    <property type="entry name" value="FAILED AXON CONNECTIONS-RELATED"/>
    <property type="match status" value="1"/>
</dbReference>
<dbReference type="CDD" id="cd03193">
    <property type="entry name" value="GST_C_Metaxin"/>
    <property type="match status" value="1"/>
</dbReference>
<evidence type="ECO:0000259" key="2">
    <source>
        <dbReference type="Pfam" id="PF17171"/>
    </source>
</evidence>
<dbReference type="Gene3D" id="3.40.30.10">
    <property type="entry name" value="Glutaredoxin"/>
    <property type="match status" value="1"/>
</dbReference>
<dbReference type="CDD" id="cd03080">
    <property type="entry name" value="GST_N_Metaxin_like"/>
    <property type="match status" value="1"/>
</dbReference>
<dbReference type="InterPro" id="IPR040079">
    <property type="entry name" value="Glutathione_S-Trfase"/>
</dbReference>
<proteinExistence type="inferred from homology"/>
<dbReference type="InterPro" id="IPR026928">
    <property type="entry name" value="FAX/IsoI-like"/>
</dbReference>
<keyword evidence="5" id="KW-1185">Reference proteome</keyword>
<dbReference type="InterPro" id="IPR036249">
    <property type="entry name" value="Thioredoxin-like_sf"/>
</dbReference>
<dbReference type="Pfam" id="PF17171">
    <property type="entry name" value="GST_C_6"/>
    <property type="match status" value="1"/>
</dbReference>
<protein>
    <submittedName>
        <fullName evidence="4">Uncharacterized protein</fullName>
    </submittedName>
</protein>
<reference evidence="4 5" key="1">
    <citation type="submission" date="2024-05" db="EMBL/GenBank/DDBJ databases">
        <authorList>
            <person name="Wallberg A."/>
        </authorList>
    </citation>
    <scope>NUCLEOTIDE SEQUENCE [LARGE SCALE GENOMIC DNA]</scope>
</reference>
<comment type="caution">
    <text evidence="4">The sequence shown here is derived from an EMBL/GenBank/DDBJ whole genome shotgun (WGS) entry which is preliminary data.</text>
</comment>
<dbReference type="Gene3D" id="1.20.1050.10">
    <property type="match status" value="1"/>
</dbReference>
<dbReference type="InterPro" id="IPR033468">
    <property type="entry name" value="Metaxin_GST"/>
</dbReference>
<dbReference type="GO" id="GO:0005737">
    <property type="term" value="C:cytoplasm"/>
    <property type="evidence" value="ECO:0007669"/>
    <property type="project" value="TreeGrafter"/>
</dbReference>
<evidence type="ECO:0000313" key="4">
    <source>
        <dbReference type="EMBL" id="CAL4135278.1"/>
    </source>
</evidence>
<dbReference type="Pfam" id="PF17172">
    <property type="entry name" value="GST_N_4"/>
    <property type="match status" value="1"/>
</dbReference>
<comment type="similarity">
    <text evidence="1">Belongs to the FAX family.</text>
</comment>
<dbReference type="AlphaFoldDB" id="A0AAV2RSB6"/>
<dbReference type="SUPFAM" id="SSF47616">
    <property type="entry name" value="GST C-terminal domain-like"/>
    <property type="match status" value="1"/>
</dbReference>
<evidence type="ECO:0000313" key="5">
    <source>
        <dbReference type="Proteomes" id="UP001497623"/>
    </source>
</evidence>
<dbReference type="SFLD" id="SFLDG01180">
    <property type="entry name" value="SUF1"/>
    <property type="match status" value="1"/>
</dbReference>